<dbReference type="InterPro" id="IPR001173">
    <property type="entry name" value="Glyco_trans_2-like"/>
</dbReference>
<dbReference type="PANTHER" id="PTHR48090">
    <property type="entry name" value="UNDECAPRENYL-PHOSPHATE 4-DEOXY-4-FORMAMIDO-L-ARABINOSE TRANSFERASE-RELATED"/>
    <property type="match status" value="1"/>
</dbReference>
<evidence type="ECO:0000256" key="4">
    <source>
        <dbReference type="ARBA" id="ARBA00022679"/>
    </source>
</evidence>
<comment type="caution">
    <text evidence="7">The sequence shown here is derived from an EMBL/GenBank/DDBJ whole genome shotgun (WGS) entry which is preliminary data.</text>
</comment>
<evidence type="ECO:0000256" key="5">
    <source>
        <dbReference type="ARBA" id="ARBA00022842"/>
    </source>
</evidence>
<proteinExistence type="inferred from homology"/>
<reference evidence="7" key="1">
    <citation type="submission" date="2021-12" db="EMBL/GenBank/DDBJ databases">
        <authorList>
            <person name="Rodrigo-Torres L."/>
            <person name="Arahal R. D."/>
            <person name="Lucena T."/>
        </authorList>
    </citation>
    <scope>NUCLEOTIDE SEQUENCE</scope>
    <source>
        <strain evidence="7">CECT 8858</strain>
    </source>
</reference>
<dbReference type="Proteomes" id="UP000837932">
    <property type="component" value="Unassembled WGS sequence"/>
</dbReference>
<evidence type="ECO:0000313" key="7">
    <source>
        <dbReference type="EMBL" id="CAH0996737.1"/>
    </source>
</evidence>
<comment type="cofactor">
    <cofactor evidence="1">
        <name>Mg(2+)</name>
        <dbReference type="ChEBI" id="CHEBI:18420"/>
    </cofactor>
</comment>
<keyword evidence="3" id="KW-0328">Glycosyltransferase</keyword>
<evidence type="ECO:0000256" key="2">
    <source>
        <dbReference type="ARBA" id="ARBA00006739"/>
    </source>
</evidence>
<keyword evidence="4" id="KW-0808">Transferase</keyword>
<dbReference type="Gene3D" id="3.90.550.10">
    <property type="entry name" value="Spore Coat Polysaccharide Biosynthesis Protein SpsA, Chain A"/>
    <property type="match status" value="1"/>
</dbReference>
<evidence type="ECO:0000256" key="1">
    <source>
        <dbReference type="ARBA" id="ARBA00001946"/>
    </source>
</evidence>
<dbReference type="PANTHER" id="PTHR48090:SF10">
    <property type="entry name" value="GLUCOSYL-3-PHOSPHOGLYCERATE SYNTHASE"/>
    <property type="match status" value="1"/>
</dbReference>
<feature type="domain" description="Glycosyltransferase 2-like" evidence="6">
    <location>
        <begin position="4"/>
        <end position="157"/>
    </location>
</feature>
<name>A0ABM9AS19_9BACT</name>
<organism evidence="7 8">
    <name type="scientific">Emticicia aquatica</name>
    <dbReference type="NCBI Taxonomy" id="1681835"/>
    <lineage>
        <taxon>Bacteria</taxon>
        <taxon>Pseudomonadati</taxon>
        <taxon>Bacteroidota</taxon>
        <taxon>Cytophagia</taxon>
        <taxon>Cytophagales</taxon>
        <taxon>Leadbetterellaceae</taxon>
        <taxon>Emticicia</taxon>
    </lineage>
</organism>
<keyword evidence="8" id="KW-1185">Reference proteome</keyword>
<keyword evidence="5" id="KW-0460">Magnesium</keyword>
<accession>A0ABM9AS19</accession>
<dbReference type="InterPro" id="IPR029044">
    <property type="entry name" value="Nucleotide-diphossugar_trans"/>
</dbReference>
<evidence type="ECO:0000259" key="6">
    <source>
        <dbReference type="Pfam" id="PF00535"/>
    </source>
</evidence>
<sequence>MTCSIIIRAFNEEKHLKRLLDGIQKQSLSTEVEIILVDSGSTDRTVSIANAYHVNIVHIKPEDFSFGRALNMGCSVAKGEFLIFASAHVYPVYTDWISRLLQPFKDPKVALVYGRQTGNGESKYSEIQLFKKWFPVNSNYNQEHPFCNNANAAIRKSLWTEQPYDENLTGLEDLDWANKILKLGYKLAYEAKATIVHIHEETPKKILNRYYREAIAIKNIFPNQKFSFFDFVWLSCSHIIIDYIFSIKDKVFLKNLIQIPTFRILQFWGTYKGYRVKNGISFTLKKRFYYPKNFLYKFTDQEEEQQLIEYHQ</sequence>
<evidence type="ECO:0000313" key="8">
    <source>
        <dbReference type="Proteomes" id="UP000837932"/>
    </source>
</evidence>
<dbReference type="EMBL" id="CAKLPY010000002">
    <property type="protein sequence ID" value="CAH0996737.1"/>
    <property type="molecule type" value="Genomic_DNA"/>
</dbReference>
<evidence type="ECO:0000256" key="3">
    <source>
        <dbReference type="ARBA" id="ARBA00022676"/>
    </source>
</evidence>
<comment type="similarity">
    <text evidence="2">Belongs to the glycosyltransferase 2 family.</text>
</comment>
<gene>
    <name evidence="7" type="ORF">EMA8858_02872</name>
</gene>
<dbReference type="Pfam" id="PF00535">
    <property type="entry name" value="Glycos_transf_2"/>
    <property type="match status" value="1"/>
</dbReference>
<dbReference type="SUPFAM" id="SSF53448">
    <property type="entry name" value="Nucleotide-diphospho-sugar transferases"/>
    <property type="match status" value="1"/>
</dbReference>
<dbReference type="RefSeq" id="WP_238807289.1">
    <property type="nucleotide sequence ID" value="NZ_CAKLPY010000002.1"/>
</dbReference>
<dbReference type="InterPro" id="IPR050256">
    <property type="entry name" value="Glycosyltransferase_2"/>
</dbReference>
<protein>
    <recommendedName>
        <fullName evidence="6">Glycosyltransferase 2-like domain-containing protein</fullName>
    </recommendedName>
</protein>